<evidence type="ECO:0000256" key="1">
    <source>
        <dbReference type="SAM" id="MobiDB-lite"/>
    </source>
</evidence>
<name>A0A8H9HD03_9ACTO</name>
<keyword evidence="3" id="KW-1185">Reference proteome</keyword>
<comment type="caution">
    <text evidence="2">The sequence shown here is derived from an EMBL/GenBank/DDBJ whole genome shotgun (WGS) entry which is preliminary data.</text>
</comment>
<dbReference type="EMBL" id="BMNJ01000003">
    <property type="protein sequence ID" value="GGO97391.1"/>
    <property type="molecule type" value="Genomic_DNA"/>
</dbReference>
<proteinExistence type="predicted"/>
<evidence type="ECO:0000313" key="2">
    <source>
        <dbReference type="EMBL" id="GGO97391.1"/>
    </source>
</evidence>
<sequence>MTPVMRIVRPRSSPGDAPGLGSLGFMAPPGSVAAVTGTAYGVAPSPGRRLRASMSA</sequence>
<gene>
    <name evidence="2" type="ORF">GCM10011612_09820</name>
</gene>
<evidence type="ECO:0000313" key="3">
    <source>
        <dbReference type="Proteomes" id="UP000614239"/>
    </source>
</evidence>
<dbReference type="AlphaFoldDB" id="A0A8H9HD03"/>
<reference evidence="2" key="2">
    <citation type="submission" date="2020-09" db="EMBL/GenBank/DDBJ databases">
        <authorList>
            <person name="Sun Q."/>
            <person name="Zhou Y."/>
        </authorList>
    </citation>
    <scope>NUCLEOTIDE SEQUENCE</scope>
    <source>
        <strain evidence="2">CGMCC 4.7372</strain>
    </source>
</reference>
<reference evidence="2" key="1">
    <citation type="journal article" date="2014" name="Int. J. Syst. Evol. Microbiol.">
        <title>Complete genome sequence of Corynebacterium casei LMG S-19264T (=DSM 44701T), isolated from a smear-ripened cheese.</title>
        <authorList>
            <consortium name="US DOE Joint Genome Institute (JGI-PGF)"/>
            <person name="Walter F."/>
            <person name="Albersmeier A."/>
            <person name="Kalinowski J."/>
            <person name="Ruckert C."/>
        </authorList>
    </citation>
    <scope>NUCLEOTIDE SEQUENCE</scope>
    <source>
        <strain evidence="2">CGMCC 4.7372</strain>
    </source>
</reference>
<organism evidence="2 3">
    <name type="scientific">Actinomyces gaoshouyii</name>
    <dbReference type="NCBI Taxonomy" id="1960083"/>
    <lineage>
        <taxon>Bacteria</taxon>
        <taxon>Bacillati</taxon>
        <taxon>Actinomycetota</taxon>
        <taxon>Actinomycetes</taxon>
        <taxon>Actinomycetales</taxon>
        <taxon>Actinomycetaceae</taxon>
        <taxon>Actinomyces</taxon>
    </lineage>
</organism>
<accession>A0A8H9HD03</accession>
<dbReference type="Proteomes" id="UP000614239">
    <property type="component" value="Unassembled WGS sequence"/>
</dbReference>
<feature type="region of interest" description="Disordered" evidence="1">
    <location>
        <begin position="1"/>
        <end position="22"/>
    </location>
</feature>
<protein>
    <submittedName>
        <fullName evidence="2">Uncharacterized protein</fullName>
    </submittedName>
</protein>